<name>A0ABR7P7E9_9FIRM</name>
<dbReference type="CDD" id="cd00093">
    <property type="entry name" value="HTH_XRE"/>
    <property type="match status" value="1"/>
</dbReference>
<dbReference type="EMBL" id="JACRTP010000001">
    <property type="protein sequence ID" value="MBC8627325.1"/>
    <property type="molecule type" value="Genomic_DNA"/>
</dbReference>
<dbReference type="RefSeq" id="WP_022304124.1">
    <property type="nucleotide sequence ID" value="NZ_DAWEHX010000006.1"/>
</dbReference>
<dbReference type="Pfam" id="PF01381">
    <property type="entry name" value="HTH_3"/>
    <property type="match status" value="1"/>
</dbReference>
<dbReference type="SUPFAM" id="SSF47413">
    <property type="entry name" value="lambda repressor-like DNA-binding domains"/>
    <property type="match status" value="1"/>
</dbReference>
<reference evidence="3 4" key="1">
    <citation type="submission" date="2020-08" db="EMBL/GenBank/DDBJ databases">
        <title>Genome public.</title>
        <authorList>
            <person name="Liu C."/>
            <person name="Sun Q."/>
        </authorList>
    </citation>
    <scope>NUCLEOTIDE SEQUENCE [LARGE SCALE GENOMIC DNA]</scope>
    <source>
        <strain evidence="3 4">3_YM_SP_D4_24.mj</strain>
    </source>
</reference>
<dbReference type="InterPro" id="IPR001387">
    <property type="entry name" value="Cro/C1-type_HTH"/>
</dbReference>
<keyword evidence="1" id="KW-0238">DNA-binding</keyword>
<dbReference type="PANTHER" id="PTHR46797:SF1">
    <property type="entry name" value="METHYLPHOSPHONATE SYNTHASE"/>
    <property type="match status" value="1"/>
</dbReference>
<dbReference type="InterPro" id="IPR050807">
    <property type="entry name" value="TransReg_Diox_bact_type"/>
</dbReference>
<keyword evidence="4" id="KW-1185">Reference proteome</keyword>
<organism evidence="3 4">
    <name type="scientific">Blautia stercoris</name>
    <dbReference type="NCBI Taxonomy" id="871664"/>
    <lineage>
        <taxon>Bacteria</taxon>
        <taxon>Bacillati</taxon>
        <taxon>Bacillota</taxon>
        <taxon>Clostridia</taxon>
        <taxon>Lachnospirales</taxon>
        <taxon>Lachnospiraceae</taxon>
        <taxon>Blautia</taxon>
    </lineage>
</organism>
<evidence type="ECO:0000256" key="1">
    <source>
        <dbReference type="ARBA" id="ARBA00023125"/>
    </source>
</evidence>
<dbReference type="PROSITE" id="PS50943">
    <property type="entry name" value="HTH_CROC1"/>
    <property type="match status" value="1"/>
</dbReference>
<gene>
    <name evidence="3" type="ORF">H8712_01570</name>
</gene>
<dbReference type="InterPro" id="IPR010982">
    <property type="entry name" value="Lambda_DNA-bd_dom_sf"/>
</dbReference>
<evidence type="ECO:0000259" key="2">
    <source>
        <dbReference type="PROSITE" id="PS50943"/>
    </source>
</evidence>
<dbReference type="Gene3D" id="1.10.260.40">
    <property type="entry name" value="lambda repressor-like DNA-binding domains"/>
    <property type="match status" value="1"/>
</dbReference>
<proteinExistence type="predicted"/>
<feature type="domain" description="HTH cro/C1-type" evidence="2">
    <location>
        <begin position="15"/>
        <end position="71"/>
    </location>
</feature>
<accession>A0ABR7P7E9</accession>
<dbReference type="Proteomes" id="UP000661649">
    <property type="component" value="Unassembled WGS sequence"/>
</dbReference>
<dbReference type="SMART" id="SM00530">
    <property type="entry name" value="HTH_XRE"/>
    <property type="match status" value="1"/>
</dbReference>
<sequence length="75" mass="8547">MKEQDKRLQDLGVQISIYRKQKKMTQAQLAVEIGISRTHMSNIEALNMPTQISVDTLFKIADVLGIKVSNLFEEI</sequence>
<evidence type="ECO:0000313" key="4">
    <source>
        <dbReference type="Proteomes" id="UP000661649"/>
    </source>
</evidence>
<protein>
    <submittedName>
        <fullName evidence="3">Helix-turn-helix transcriptional regulator</fullName>
    </submittedName>
</protein>
<dbReference type="PANTHER" id="PTHR46797">
    <property type="entry name" value="HTH-TYPE TRANSCRIPTIONAL REGULATOR"/>
    <property type="match status" value="1"/>
</dbReference>
<comment type="caution">
    <text evidence="3">The sequence shown here is derived from an EMBL/GenBank/DDBJ whole genome shotgun (WGS) entry which is preliminary data.</text>
</comment>
<evidence type="ECO:0000313" key="3">
    <source>
        <dbReference type="EMBL" id="MBC8627325.1"/>
    </source>
</evidence>